<sequence length="458" mass="52227">MQTIFITIFQAVEAKNILRTNVIRRLLQEPDVRVVCLTRSAERAEHYRREIAHERLSYEVYAGAPSGFWERVFSFLKFHLIRTATTDLKRRMYRGRGASGIAYWLGLAVNRILAWRSVRCLARFFDSRLVHEPGAAALLKAHRPDAVFAAHLFDDAEIAILREAKRFRIPTVGFINSWDKLTARSALRLLPERLVVFNAIVKREAVMYADMPEERITVSGIPQYDQYVTDKPVAREEFCRAHGLDPSRPVILFAPMGRAFSDSDWDVIDLLHKITGAGFLVTPVELFVRFQPNDFFEEREISKRPWLKYAYPGTRFGTARGGDWDMSFEELSNLTATLAHCALLVCYASSMSVDAAHFDRPVININFELKPSSSPAKSPTQYYATEHYRNVLTTGGVKLVESPEELVQWINRYLADPSLDREGRERLVREQCGVTDGRAGERIAKAILVAIKTKSPRA</sequence>
<comment type="caution">
    <text evidence="1">The sequence shown here is derived from an EMBL/GenBank/DDBJ whole genome shotgun (WGS) entry which is preliminary data.</text>
</comment>
<reference evidence="1 2" key="1">
    <citation type="journal article" date="2016" name="Nat. Commun.">
        <title>Thousands of microbial genomes shed light on interconnected biogeochemical processes in an aquifer system.</title>
        <authorList>
            <person name="Anantharaman K."/>
            <person name="Brown C.T."/>
            <person name="Hug L.A."/>
            <person name="Sharon I."/>
            <person name="Castelle C.J."/>
            <person name="Probst A.J."/>
            <person name="Thomas B.C."/>
            <person name="Singh A."/>
            <person name="Wilkins M.J."/>
            <person name="Karaoz U."/>
            <person name="Brodie E.L."/>
            <person name="Williams K.H."/>
            <person name="Hubbard S.S."/>
            <person name="Banfield J.F."/>
        </authorList>
    </citation>
    <scope>NUCLEOTIDE SEQUENCE [LARGE SCALE GENOMIC DNA]</scope>
</reference>
<protein>
    <submittedName>
        <fullName evidence="1">Uncharacterized protein</fullName>
    </submittedName>
</protein>
<gene>
    <name evidence="1" type="ORF">A3B37_01770</name>
</gene>
<dbReference type="Proteomes" id="UP000176705">
    <property type="component" value="Unassembled WGS sequence"/>
</dbReference>
<dbReference type="Gene3D" id="3.40.50.12580">
    <property type="match status" value="1"/>
</dbReference>
<evidence type="ECO:0000313" key="1">
    <source>
        <dbReference type="EMBL" id="OHA08577.1"/>
    </source>
</evidence>
<dbReference type="AlphaFoldDB" id="A0A1G2LAC5"/>
<dbReference type="STRING" id="1802280.A3B37_01770"/>
<name>A0A1G2LAC5_9BACT</name>
<dbReference type="EMBL" id="MHQS01000014">
    <property type="protein sequence ID" value="OHA08577.1"/>
    <property type="molecule type" value="Genomic_DNA"/>
</dbReference>
<organism evidence="1 2">
    <name type="scientific">Candidatus Sungbacteria bacterium RIFCSPLOWO2_01_FULL_59_16</name>
    <dbReference type="NCBI Taxonomy" id="1802280"/>
    <lineage>
        <taxon>Bacteria</taxon>
        <taxon>Candidatus Sungiibacteriota</taxon>
    </lineage>
</organism>
<proteinExistence type="predicted"/>
<evidence type="ECO:0000313" key="2">
    <source>
        <dbReference type="Proteomes" id="UP000176705"/>
    </source>
</evidence>
<dbReference type="InterPro" id="IPR043148">
    <property type="entry name" value="TagF_C"/>
</dbReference>
<accession>A0A1G2LAC5</accession>
<dbReference type="SUPFAM" id="SSF53756">
    <property type="entry name" value="UDP-Glycosyltransferase/glycogen phosphorylase"/>
    <property type="match status" value="1"/>
</dbReference>